<protein>
    <recommendedName>
        <fullName evidence="4">Photosystem II phosphoprotein</fullName>
    </recommendedName>
</protein>
<dbReference type="AlphaFoldDB" id="A0AAV9FDR1"/>
<dbReference type="Proteomes" id="UP001180020">
    <property type="component" value="Unassembled WGS sequence"/>
</dbReference>
<dbReference type="EMBL" id="JAUJYO010000002">
    <property type="protein sequence ID" value="KAK1324070.1"/>
    <property type="molecule type" value="Genomic_DNA"/>
</dbReference>
<accession>A0AAV9FDR1</accession>
<reference evidence="2" key="2">
    <citation type="submission" date="2023-06" db="EMBL/GenBank/DDBJ databases">
        <authorList>
            <person name="Ma L."/>
            <person name="Liu K.-W."/>
            <person name="Li Z."/>
            <person name="Hsiao Y.-Y."/>
            <person name="Qi Y."/>
            <person name="Fu T."/>
            <person name="Tang G."/>
            <person name="Zhang D."/>
            <person name="Sun W.-H."/>
            <person name="Liu D.-K."/>
            <person name="Li Y."/>
            <person name="Chen G.-Z."/>
            <person name="Liu X.-D."/>
            <person name="Liao X.-Y."/>
            <person name="Jiang Y.-T."/>
            <person name="Yu X."/>
            <person name="Hao Y."/>
            <person name="Huang J."/>
            <person name="Zhao X.-W."/>
            <person name="Ke S."/>
            <person name="Chen Y.-Y."/>
            <person name="Wu W.-L."/>
            <person name="Hsu J.-L."/>
            <person name="Lin Y.-F."/>
            <person name="Huang M.-D."/>
            <person name="Li C.-Y."/>
            <person name="Huang L."/>
            <person name="Wang Z.-W."/>
            <person name="Zhao X."/>
            <person name="Zhong W.-Y."/>
            <person name="Peng D.-H."/>
            <person name="Ahmad S."/>
            <person name="Lan S."/>
            <person name="Zhang J.-S."/>
            <person name="Tsai W.-C."/>
            <person name="Van De Peer Y."/>
            <person name="Liu Z.-J."/>
        </authorList>
    </citation>
    <scope>NUCLEOTIDE SEQUENCE</scope>
    <source>
        <strain evidence="2">CP</strain>
        <tissue evidence="2">Leaves</tissue>
    </source>
</reference>
<evidence type="ECO:0008006" key="4">
    <source>
        <dbReference type="Google" id="ProtNLM"/>
    </source>
</evidence>
<reference evidence="2" key="1">
    <citation type="journal article" date="2023" name="Nat. Commun.">
        <title>Diploid and tetraploid genomes of Acorus and the evolution of monocots.</title>
        <authorList>
            <person name="Ma L."/>
            <person name="Liu K.W."/>
            <person name="Li Z."/>
            <person name="Hsiao Y.Y."/>
            <person name="Qi Y."/>
            <person name="Fu T."/>
            <person name="Tang G.D."/>
            <person name="Zhang D."/>
            <person name="Sun W.H."/>
            <person name="Liu D.K."/>
            <person name="Li Y."/>
            <person name="Chen G.Z."/>
            <person name="Liu X.D."/>
            <person name="Liao X.Y."/>
            <person name="Jiang Y.T."/>
            <person name="Yu X."/>
            <person name="Hao Y."/>
            <person name="Huang J."/>
            <person name="Zhao X.W."/>
            <person name="Ke S."/>
            <person name="Chen Y.Y."/>
            <person name="Wu W.L."/>
            <person name="Hsu J.L."/>
            <person name="Lin Y.F."/>
            <person name="Huang M.D."/>
            <person name="Li C.Y."/>
            <person name="Huang L."/>
            <person name="Wang Z.W."/>
            <person name="Zhao X."/>
            <person name="Zhong W.Y."/>
            <person name="Peng D.H."/>
            <person name="Ahmad S."/>
            <person name="Lan S."/>
            <person name="Zhang J.S."/>
            <person name="Tsai W.C."/>
            <person name="Van de Peer Y."/>
            <person name="Liu Z.J."/>
        </authorList>
    </citation>
    <scope>NUCLEOTIDE SEQUENCE</scope>
    <source>
        <strain evidence="2">CP</strain>
    </source>
</reference>
<proteinExistence type="predicted"/>
<feature type="region of interest" description="Disordered" evidence="1">
    <location>
        <begin position="1"/>
        <end position="49"/>
    </location>
</feature>
<sequence>MTWEEPRRSEKGRPTTPSVNSDESVTTSSESGWNQTDGGGRRRLLNLFV</sequence>
<name>A0AAV9FDR1_ACOCL</name>
<gene>
    <name evidence="2" type="ORF">QJS10_CPA02g00304</name>
</gene>
<organism evidence="2 3">
    <name type="scientific">Acorus calamus</name>
    <name type="common">Sweet flag</name>
    <dbReference type="NCBI Taxonomy" id="4465"/>
    <lineage>
        <taxon>Eukaryota</taxon>
        <taxon>Viridiplantae</taxon>
        <taxon>Streptophyta</taxon>
        <taxon>Embryophyta</taxon>
        <taxon>Tracheophyta</taxon>
        <taxon>Spermatophyta</taxon>
        <taxon>Magnoliopsida</taxon>
        <taxon>Liliopsida</taxon>
        <taxon>Acoraceae</taxon>
        <taxon>Acorus</taxon>
    </lineage>
</organism>
<feature type="compositionally biased region" description="Basic and acidic residues" evidence="1">
    <location>
        <begin position="1"/>
        <end position="13"/>
    </location>
</feature>
<comment type="caution">
    <text evidence="2">The sequence shown here is derived from an EMBL/GenBank/DDBJ whole genome shotgun (WGS) entry which is preliminary data.</text>
</comment>
<keyword evidence="3" id="KW-1185">Reference proteome</keyword>
<evidence type="ECO:0000313" key="3">
    <source>
        <dbReference type="Proteomes" id="UP001180020"/>
    </source>
</evidence>
<evidence type="ECO:0000256" key="1">
    <source>
        <dbReference type="SAM" id="MobiDB-lite"/>
    </source>
</evidence>
<feature type="compositionally biased region" description="Polar residues" evidence="1">
    <location>
        <begin position="15"/>
        <end position="36"/>
    </location>
</feature>
<evidence type="ECO:0000313" key="2">
    <source>
        <dbReference type="EMBL" id="KAK1324070.1"/>
    </source>
</evidence>